<dbReference type="STRING" id="1385512.N784_09670"/>
<comment type="caution">
    <text evidence="2">The sequence shown here is derived from an EMBL/GenBank/DDBJ whole genome shotgun (WGS) entry which is preliminary data.</text>
</comment>
<reference evidence="2 3" key="1">
    <citation type="submission" date="2013-08" db="EMBL/GenBank/DDBJ databases">
        <authorList>
            <person name="Huang J."/>
            <person name="Wang G."/>
        </authorList>
    </citation>
    <scope>NUCLEOTIDE SEQUENCE [LARGE SCALE GENOMIC DNA]</scope>
    <source>
        <strain evidence="2 3">JSM 072002</strain>
    </source>
</reference>
<accession>A0A0A5FZS7</accession>
<dbReference type="OrthoDB" id="9810528at2"/>
<evidence type="ECO:0000313" key="2">
    <source>
        <dbReference type="EMBL" id="KGX85299.1"/>
    </source>
</evidence>
<organism evidence="2 3">
    <name type="scientific">Pontibacillus litoralis JSM 072002</name>
    <dbReference type="NCBI Taxonomy" id="1385512"/>
    <lineage>
        <taxon>Bacteria</taxon>
        <taxon>Bacillati</taxon>
        <taxon>Bacillota</taxon>
        <taxon>Bacilli</taxon>
        <taxon>Bacillales</taxon>
        <taxon>Bacillaceae</taxon>
        <taxon>Pontibacillus</taxon>
    </lineage>
</organism>
<feature type="domain" description="Phospholipase C/D" evidence="1">
    <location>
        <begin position="6"/>
        <end position="162"/>
    </location>
</feature>
<protein>
    <recommendedName>
        <fullName evidence="1">Phospholipase C/D domain-containing protein</fullName>
    </recommendedName>
</protein>
<dbReference type="AlphaFoldDB" id="A0A0A5FZS7"/>
<dbReference type="Pfam" id="PF00882">
    <property type="entry name" value="Zn_dep_PLPC"/>
    <property type="match status" value="1"/>
</dbReference>
<evidence type="ECO:0000259" key="1">
    <source>
        <dbReference type="Pfam" id="PF00882"/>
    </source>
</evidence>
<proteinExistence type="predicted"/>
<gene>
    <name evidence="2" type="ORF">N784_09670</name>
</gene>
<dbReference type="eggNOG" id="ENOG502ZACX">
    <property type="taxonomic scope" value="Bacteria"/>
</dbReference>
<keyword evidence="3" id="KW-1185">Reference proteome</keyword>
<dbReference type="InterPro" id="IPR029002">
    <property type="entry name" value="PLPC/GPLD1"/>
</dbReference>
<name>A0A0A5FZS7_9BACI</name>
<evidence type="ECO:0000313" key="3">
    <source>
        <dbReference type="Proteomes" id="UP000030401"/>
    </source>
</evidence>
<dbReference type="Proteomes" id="UP000030401">
    <property type="component" value="Unassembled WGS sequence"/>
</dbReference>
<sequence length="305" mass="35833">MPNIWTHILFCEDVMDSINAPQQLNAVQPYLNLGAQGPDPFFYHNFLPWQKDTRVHEIGNALHYRHCGPFLISLIEEAANQSDETKAYVTGFVTHHILDRNTHPFINYFAGYEKNKHQAFEVIIDTIMMQRYRHMKTWKSPVYKEINVGSTLDKEIEELLNKLIAFYYPDEHKNVPTNYIKASYKDMKQALHILFDPYGWKNALLGSLVSSFSHQPIKKELDYLNEQHRTWHHSATNEEQTESFLDLYEQARAEGIEVIDELCRYWRAPTTNKKNTLTLLIDNRCYDTGKPLHLNLKNQYCNPII</sequence>
<dbReference type="RefSeq" id="WP_036835646.1">
    <property type="nucleotide sequence ID" value="NZ_AVPG01000024.1"/>
</dbReference>
<dbReference type="EMBL" id="AVPG01000024">
    <property type="protein sequence ID" value="KGX85299.1"/>
    <property type="molecule type" value="Genomic_DNA"/>
</dbReference>